<dbReference type="CDD" id="cd08492">
    <property type="entry name" value="PBP2_NikA_DppA_OppA_like_15"/>
    <property type="match status" value="1"/>
</dbReference>
<dbReference type="InterPro" id="IPR000914">
    <property type="entry name" value="SBP_5_dom"/>
</dbReference>
<dbReference type="EMBL" id="JBHTBU010000003">
    <property type="protein sequence ID" value="MFC7289704.1"/>
    <property type="molecule type" value="Genomic_DNA"/>
</dbReference>
<dbReference type="Gene3D" id="3.40.190.10">
    <property type="entry name" value="Periplasmic binding protein-like II"/>
    <property type="match status" value="1"/>
</dbReference>
<organism evidence="2 3">
    <name type="scientific">Herminiimonas glaciei</name>
    <dbReference type="NCBI Taxonomy" id="523788"/>
    <lineage>
        <taxon>Bacteria</taxon>
        <taxon>Pseudomonadati</taxon>
        <taxon>Pseudomonadota</taxon>
        <taxon>Betaproteobacteria</taxon>
        <taxon>Burkholderiales</taxon>
        <taxon>Oxalobacteraceae</taxon>
        <taxon>Herminiimonas</taxon>
    </lineage>
</organism>
<sequence>MIRIAKGDESISLLNALLRISLLAGACILGACSSGDSETKAGPGKTDPASSAVVRDGLLSYAPEDYYQKGEGKPGGTLRATVASDTATLDVHAISHGNVQWLGRILYDGLVYQDEQGNISPWLAKSWEISPDGKTYTFHLRDDVTFSDGVRFNAEAVQVNLEHMRAPATKSPLAAAYIRPYLRGRIVDEYTFEATLSEPYSPFLDVLAQSWLSMISPKQIRENPKSIAEHPIGSGPFVLESYVRAQGANFVKRADYNWAPPVVRHKGAAYLDRIELTFVPEAMIRYSSLQSGQSDFTLDAPAQNAQAIRADPALRFHSRVRKGNPFRSLTLNVEKAPFNDVQIRKALALAIDREGVAWITGFGEYEPKSDFLAANSRYYDPSFKNALTYNVAEANRLFDQAGWTTRDDKGYRTKDGKRLSATVLITENPAFPNSVAVAIQADARKVGFELNIELLPLAVITDRRYAGDYQALGGGYWHTNTPDGLYILYHSNSIASEKLIGQNSSRLRDPELDDVLERARKSNDPVELKALYSQAQRRLTELVPAIPSYESIHMIAYRSYVKGVVFDTSHNTPLFIGVWLDKGAS</sequence>
<dbReference type="Proteomes" id="UP001596542">
    <property type="component" value="Unassembled WGS sequence"/>
</dbReference>
<dbReference type="PROSITE" id="PS51257">
    <property type="entry name" value="PROKAR_LIPOPROTEIN"/>
    <property type="match status" value="1"/>
</dbReference>
<name>A0ABW2IFC3_9BURK</name>
<dbReference type="InterPro" id="IPR039424">
    <property type="entry name" value="SBP_5"/>
</dbReference>
<dbReference type="PANTHER" id="PTHR30290">
    <property type="entry name" value="PERIPLASMIC BINDING COMPONENT OF ABC TRANSPORTER"/>
    <property type="match status" value="1"/>
</dbReference>
<dbReference type="RefSeq" id="WP_382273294.1">
    <property type="nucleotide sequence ID" value="NZ_JBHTBU010000003.1"/>
</dbReference>
<dbReference type="InterPro" id="IPR030678">
    <property type="entry name" value="Peptide/Ni-bd"/>
</dbReference>
<protein>
    <submittedName>
        <fullName evidence="2">ABC transporter substrate-binding protein</fullName>
    </submittedName>
</protein>
<reference evidence="3" key="1">
    <citation type="journal article" date="2019" name="Int. J. Syst. Evol. Microbiol.">
        <title>The Global Catalogue of Microorganisms (GCM) 10K type strain sequencing project: providing services to taxonomists for standard genome sequencing and annotation.</title>
        <authorList>
            <consortium name="The Broad Institute Genomics Platform"/>
            <consortium name="The Broad Institute Genome Sequencing Center for Infectious Disease"/>
            <person name="Wu L."/>
            <person name="Ma J."/>
        </authorList>
    </citation>
    <scope>NUCLEOTIDE SEQUENCE [LARGE SCALE GENOMIC DNA]</scope>
    <source>
        <strain evidence="3">KACC 12508</strain>
    </source>
</reference>
<dbReference type="Pfam" id="PF00496">
    <property type="entry name" value="SBP_bac_5"/>
    <property type="match status" value="1"/>
</dbReference>
<evidence type="ECO:0000259" key="1">
    <source>
        <dbReference type="Pfam" id="PF00496"/>
    </source>
</evidence>
<feature type="domain" description="Solute-binding protein family 5" evidence="1">
    <location>
        <begin position="119"/>
        <end position="491"/>
    </location>
</feature>
<proteinExistence type="predicted"/>
<accession>A0ABW2IFC3</accession>
<gene>
    <name evidence="2" type="ORF">ACFQPC_16775</name>
</gene>
<keyword evidence="3" id="KW-1185">Reference proteome</keyword>
<dbReference type="Gene3D" id="3.10.105.10">
    <property type="entry name" value="Dipeptide-binding Protein, Domain 3"/>
    <property type="match status" value="1"/>
</dbReference>
<evidence type="ECO:0000313" key="2">
    <source>
        <dbReference type="EMBL" id="MFC7289704.1"/>
    </source>
</evidence>
<dbReference type="PIRSF" id="PIRSF002741">
    <property type="entry name" value="MppA"/>
    <property type="match status" value="1"/>
</dbReference>
<evidence type="ECO:0000313" key="3">
    <source>
        <dbReference type="Proteomes" id="UP001596542"/>
    </source>
</evidence>
<dbReference type="SUPFAM" id="SSF53850">
    <property type="entry name" value="Periplasmic binding protein-like II"/>
    <property type="match status" value="1"/>
</dbReference>
<comment type="caution">
    <text evidence="2">The sequence shown here is derived from an EMBL/GenBank/DDBJ whole genome shotgun (WGS) entry which is preliminary data.</text>
</comment>